<dbReference type="SMART" id="SM01043">
    <property type="entry name" value="BTAD"/>
    <property type="match status" value="1"/>
</dbReference>
<evidence type="ECO:0000313" key="5">
    <source>
        <dbReference type="EMBL" id="MFC5289885.1"/>
    </source>
</evidence>
<dbReference type="Gene3D" id="3.40.50.300">
    <property type="entry name" value="P-loop containing nucleotide triphosphate hydrolases"/>
    <property type="match status" value="1"/>
</dbReference>
<dbReference type="Pfam" id="PF03704">
    <property type="entry name" value="BTAD"/>
    <property type="match status" value="1"/>
</dbReference>
<dbReference type="PRINTS" id="PR00364">
    <property type="entry name" value="DISEASERSIST"/>
</dbReference>
<dbReference type="SMART" id="SM00862">
    <property type="entry name" value="Trans_reg_C"/>
    <property type="match status" value="1"/>
</dbReference>
<comment type="similarity">
    <text evidence="1">Belongs to the AfsR/DnrI/RedD regulatory family.</text>
</comment>
<keyword evidence="2 3" id="KW-0238">DNA-binding</keyword>
<dbReference type="EMBL" id="JBHSKF010000013">
    <property type="protein sequence ID" value="MFC5289885.1"/>
    <property type="molecule type" value="Genomic_DNA"/>
</dbReference>
<dbReference type="PROSITE" id="PS51755">
    <property type="entry name" value="OMPR_PHOB"/>
    <property type="match status" value="1"/>
</dbReference>
<dbReference type="Proteomes" id="UP001596157">
    <property type="component" value="Unassembled WGS sequence"/>
</dbReference>
<dbReference type="SUPFAM" id="SSF46894">
    <property type="entry name" value="C-terminal effector domain of the bipartite response regulators"/>
    <property type="match status" value="1"/>
</dbReference>
<dbReference type="InterPro" id="IPR027417">
    <property type="entry name" value="P-loop_NTPase"/>
</dbReference>
<protein>
    <submittedName>
        <fullName evidence="5">Tetratricopeptide repeat protein</fullName>
    </submittedName>
</protein>
<dbReference type="InterPro" id="IPR036388">
    <property type="entry name" value="WH-like_DNA-bd_sf"/>
</dbReference>
<dbReference type="PANTHER" id="PTHR47691:SF3">
    <property type="entry name" value="HTH-TYPE TRANSCRIPTIONAL REGULATOR RV0890C-RELATED"/>
    <property type="match status" value="1"/>
</dbReference>
<dbReference type="InterPro" id="IPR016032">
    <property type="entry name" value="Sig_transdc_resp-reg_C-effctor"/>
</dbReference>
<dbReference type="Gene3D" id="1.10.10.10">
    <property type="entry name" value="Winged helix-like DNA-binding domain superfamily/Winged helix DNA-binding domain"/>
    <property type="match status" value="1"/>
</dbReference>
<dbReference type="InterPro" id="IPR005158">
    <property type="entry name" value="BTAD"/>
</dbReference>
<dbReference type="Pfam" id="PF00486">
    <property type="entry name" value="Trans_reg_C"/>
    <property type="match status" value="1"/>
</dbReference>
<evidence type="ECO:0000313" key="6">
    <source>
        <dbReference type="Proteomes" id="UP001596157"/>
    </source>
</evidence>
<dbReference type="InterPro" id="IPR011990">
    <property type="entry name" value="TPR-like_helical_dom_sf"/>
</dbReference>
<proteinExistence type="inferred from homology"/>
<feature type="domain" description="OmpR/PhoB-type" evidence="4">
    <location>
        <begin position="1"/>
        <end position="89"/>
    </location>
</feature>
<evidence type="ECO:0000256" key="1">
    <source>
        <dbReference type="ARBA" id="ARBA00005820"/>
    </source>
</evidence>
<dbReference type="PANTHER" id="PTHR47691">
    <property type="entry name" value="REGULATOR-RELATED"/>
    <property type="match status" value="1"/>
</dbReference>
<dbReference type="SUPFAM" id="SSF52540">
    <property type="entry name" value="P-loop containing nucleoside triphosphate hydrolases"/>
    <property type="match status" value="1"/>
</dbReference>
<dbReference type="InterPro" id="IPR019734">
    <property type="entry name" value="TPR_rpt"/>
</dbReference>
<dbReference type="RefSeq" id="WP_378249753.1">
    <property type="nucleotide sequence ID" value="NZ_JBHSKF010000013.1"/>
</dbReference>
<name>A0ABW0EUG6_9PSEU</name>
<organism evidence="5 6">
    <name type="scientific">Actinokineospora guangxiensis</name>
    <dbReference type="NCBI Taxonomy" id="1490288"/>
    <lineage>
        <taxon>Bacteria</taxon>
        <taxon>Bacillati</taxon>
        <taxon>Actinomycetota</taxon>
        <taxon>Actinomycetes</taxon>
        <taxon>Pseudonocardiales</taxon>
        <taxon>Pseudonocardiaceae</taxon>
        <taxon>Actinokineospora</taxon>
    </lineage>
</organism>
<reference evidence="6" key="1">
    <citation type="journal article" date="2019" name="Int. J. Syst. Evol. Microbiol.">
        <title>The Global Catalogue of Microorganisms (GCM) 10K type strain sequencing project: providing services to taxonomists for standard genome sequencing and annotation.</title>
        <authorList>
            <consortium name="The Broad Institute Genomics Platform"/>
            <consortium name="The Broad Institute Genome Sequencing Center for Infectious Disease"/>
            <person name="Wu L."/>
            <person name="Ma J."/>
        </authorList>
    </citation>
    <scope>NUCLEOTIDE SEQUENCE [LARGE SCALE GENOMIC DNA]</scope>
    <source>
        <strain evidence="6">CCUG 59778</strain>
    </source>
</reference>
<dbReference type="Gene3D" id="1.25.40.10">
    <property type="entry name" value="Tetratricopeptide repeat domain"/>
    <property type="match status" value="3"/>
</dbReference>
<evidence type="ECO:0000256" key="3">
    <source>
        <dbReference type="PROSITE-ProRule" id="PRU01091"/>
    </source>
</evidence>
<dbReference type="Pfam" id="PF13424">
    <property type="entry name" value="TPR_12"/>
    <property type="match status" value="2"/>
</dbReference>
<keyword evidence="6" id="KW-1185">Reference proteome</keyword>
<feature type="DNA-binding region" description="OmpR/PhoB-type" evidence="3">
    <location>
        <begin position="1"/>
        <end position="89"/>
    </location>
</feature>
<evidence type="ECO:0000259" key="4">
    <source>
        <dbReference type="PROSITE" id="PS51755"/>
    </source>
</evidence>
<accession>A0ABW0EUG6</accession>
<gene>
    <name evidence="5" type="ORF">ACFPM7_22755</name>
</gene>
<comment type="caution">
    <text evidence="5">The sequence shown here is derived from an EMBL/GenBank/DDBJ whole genome shotgun (WGS) entry which is preliminary data.</text>
</comment>
<sequence length="975" mass="104754">MEFRVLGPVAAEHGGAPVPLGDQQQRFVLVVLLLHANKPVSTERLAEIVWSDAAKRDNVRTYINRIRKAVGVDSGVAIETTSSGYLLRIADDQLDAAQFERLRERANAEDDPRRAIELLRAAVGLWRGRFLEDIDIDRVGGTAVFDLDVAYRDTVGDLAELELGVGDHRSARDRLRRVHAEHPDWQRHAELLMRALVACGDGMAAIRVFRETAAALDADGYEPGPVLRNLAARAERGVPACSLPSRPAGFTGRDAELAVIAAAAGAGRAVWVSGAPGVGKTGLAVEAAHRLRERYPDGQILVRLNGFTPNVRAASTGDALTQLLGELGVPPEQIPATDSRKIALYQAELYGTRTLVVLDNAESAEQVRALLPDAPDCLAIVTSRHAGEPGSGEHVRLAPLPPPQAAALFRGLVGDPLRLRGRDDEVDRVVGRCGYLPMPIRVAAALLRRHVGWPLEHLVDLLREGGPWQDGEAAVQVSYEQLGDQQRGLFELLGHLPGPDVDVAGAAALAGRGADWARKVLDELHEVSLLEEVTPERYLVLDPLKEFAVRAGAPGGEEAVSRLLDFYVVTLTRAVGTAYPFDESLLPAVGRGCPVAPEFADAASALAWIAAERDNLVAAIHGSAGRGMPEPVWRLAVLLWRHFNTANRLADWVQTLELARDAVGHDLGRAHVLLRLATAHNRIGRLADAVRTAEEALPLWRRVGDPLGEAATLCALATPTAELGETDRATGHFETALAKYAEAGDLRGQAHALSMLGYIDEQNGAFESAARRQAAAVPMLREIAHTQGLAHVLNNLGSVRQRTGDVDAALADHTEAHELAREVGDDCVAAYALNYIANAHRCRGRLAEAVEFHRRAKAAATHVSDPDLLIQLHHDRAATALARTDLADALRGFQAALDLSSGTGNRTHQANAHRGIARTLHALRRHADGVAHWRAAHATYTVLGHPEAAEVLAETAALTCPCQGVTRAAPDESPT</sequence>
<dbReference type="SMART" id="SM00028">
    <property type="entry name" value="TPR"/>
    <property type="match status" value="4"/>
</dbReference>
<dbReference type="SUPFAM" id="SSF48452">
    <property type="entry name" value="TPR-like"/>
    <property type="match status" value="3"/>
</dbReference>
<evidence type="ECO:0000256" key="2">
    <source>
        <dbReference type="ARBA" id="ARBA00023125"/>
    </source>
</evidence>
<dbReference type="InterPro" id="IPR001867">
    <property type="entry name" value="OmpR/PhoB-type_DNA-bd"/>
</dbReference>